<feature type="region of interest" description="Disordered" evidence="1">
    <location>
        <begin position="51"/>
        <end position="73"/>
    </location>
</feature>
<feature type="compositionally biased region" description="Polar residues" evidence="1">
    <location>
        <begin position="25"/>
        <end position="37"/>
    </location>
</feature>
<comment type="caution">
    <text evidence="2">The sequence shown here is derived from an EMBL/GenBank/DDBJ whole genome shotgun (WGS) entry which is preliminary data.</text>
</comment>
<feature type="compositionally biased region" description="Basic and acidic residues" evidence="1">
    <location>
        <begin position="1"/>
        <end position="10"/>
    </location>
</feature>
<feature type="region of interest" description="Disordered" evidence="1">
    <location>
        <begin position="166"/>
        <end position="200"/>
    </location>
</feature>
<dbReference type="AlphaFoldDB" id="A0AAE0XEI0"/>
<evidence type="ECO:0000313" key="3">
    <source>
        <dbReference type="Proteomes" id="UP001283361"/>
    </source>
</evidence>
<proteinExistence type="predicted"/>
<reference evidence="2" key="1">
    <citation type="journal article" date="2023" name="G3 (Bethesda)">
        <title>A reference genome for the long-term kleptoplast-retaining sea slug Elysia crispata morphotype clarki.</title>
        <authorList>
            <person name="Eastman K.E."/>
            <person name="Pendleton A.L."/>
            <person name="Shaikh M.A."/>
            <person name="Suttiyut T."/>
            <person name="Ogas R."/>
            <person name="Tomko P."/>
            <person name="Gavelis G."/>
            <person name="Widhalm J.R."/>
            <person name="Wisecaver J.H."/>
        </authorList>
    </citation>
    <scope>NUCLEOTIDE SEQUENCE</scope>
    <source>
        <strain evidence="2">ECLA1</strain>
    </source>
</reference>
<gene>
    <name evidence="2" type="ORF">RRG08_014250</name>
</gene>
<name>A0AAE0XEI0_9GAST</name>
<feature type="region of interest" description="Disordered" evidence="1">
    <location>
        <begin position="122"/>
        <end position="147"/>
    </location>
</feature>
<accession>A0AAE0XEI0</accession>
<feature type="region of interest" description="Disordered" evidence="1">
    <location>
        <begin position="1"/>
        <end position="37"/>
    </location>
</feature>
<feature type="compositionally biased region" description="Polar residues" evidence="1">
    <location>
        <begin position="122"/>
        <end position="143"/>
    </location>
</feature>
<evidence type="ECO:0000256" key="1">
    <source>
        <dbReference type="SAM" id="MobiDB-lite"/>
    </source>
</evidence>
<protein>
    <submittedName>
        <fullName evidence="2">Uncharacterized protein</fullName>
    </submittedName>
</protein>
<organism evidence="2 3">
    <name type="scientific">Elysia crispata</name>
    <name type="common">lettuce slug</name>
    <dbReference type="NCBI Taxonomy" id="231223"/>
    <lineage>
        <taxon>Eukaryota</taxon>
        <taxon>Metazoa</taxon>
        <taxon>Spiralia</taxon>
        <taxon>Lophotrochozoa</taxon>
        <taxon>Mollusca</taxon>
        <taxon>Gastropoda</taxon>
        <taxon>Heterobranchia</taxon>
        <taxon>Euthyneura</taxon>
        <taxon>Panpulmonata</taxon>
        <taxon>Sacoglossa</taxon>
        <taxon>Placobranchoidea</taxon>
        <taxon>Plakobranchidae</taxon>
        <taxon>Elysia</taxon>
    </lineage>
</organism>
<dbReference type="EMBL" id="JAWDGP010008074">
    <property type="protein sequence ID" value="KAK3691868.1"/>
    <property type="molecule type" value="Genomic_DNA"/>
</dbReference>
<keyword evidence="3" id="KW-1185">Reference proteome</keyword>
<dbReference type="Proteomes" id="UP001283361">
    <property type="component" value="Unassembled WGS sequence"/>
</dbReference>
<sequence length="305" mass="33457">ISFKQEHEDQSSPNSPYCEDEANSGKPSPSRISTSASLSFGIDRLIGDVNRSDRSRELFPSQPGASSSKYQNDNDKMMSGFHYNSISKDFSPVTHSFMEQGLNVASLRDYYSTMLRQSSTINNPQLADSSRHPTPSSKHSTGAGTALYNDKIQTDLLETGNGYAEILPLSHNSPGGKDELSPKSEKRKRDVYEGIPNPPPKLIDLNNKNLEPLSLSFLPPEFSGPRVDRYAGFLPGSTISEELRANCLGTASLETMMLYAGHHALLGSHIGMTSAPGTMLEAQQQRFTHLPHLSKSSGFPYNIFI</sequence>
<feature type="non-terminal residue" evidence="2">
    <location>
        <position position="1"/>
    </location>
</feature>
<evidence type="ECO:0000313" key="2">
    <source>
        <dbReference type="EMBL" id="KAK3691868.1"/>
    </source>
</evidence>
<feature type="compositionally biased region" description="Basic and acidic residues" evidence="1">
    <location>
        <begin position="176"/>
        <end position="192"/>
    </location>
</feature>